<dbReference type="GO" id="GO:0000978">
    <property type="term" value="F:RNA polymerase II cis-regulatory region sequence-specific DNA binding"/>
    <property type="evidence" value="ECO:0000318"/>
    <property type="project" value="GO_Central"/>
</dbReference>
<feature type="region of interest" description="Disordered" evidence="7">
    <location>
        <begin position="1"/>
        <end position="55"/>
    </location>
</feature>
<dbReference type="Pfam" id="PF00010">
    <property type="entry name" value="HLH"/>
    <property type="match status" value="1"/>
</dbReference>
<dbReference type="InterPro" id="IPR045843">
    <property type="entry name" value="IND-like"/>
</dbReference>
<evidence type="ECO:0000256" key="3">
    <source>
        <dbReference type="ARBA" id="ARBA00023015"/>
    </source>
</evidence>
<feature type="compositionally biased region" description="Low complexity" evidence="7">
    <location>
        <begin position="166"/>
        <end position="177"/>
    </location>
</feature>
<feature type="region of interest" description="Disordered" evidence="7">
    <location>
        <begin position="166"/>
        <end position="202"/>
    </location>
</feature>
<keyword evidence="5" id="KW-0804">Transcription</keyword>
<feature type="domain" description="BHLH" evidence="8">
    <location>
        <begin position="195"/>
        <end position="244"/>
    </location>
</feature>
<evidence type="ECO:0000256" key="1">
    <source>
        <dbReference type="ARBA" id="ARBA00004123"/>
    </source>
</evidence>
<evidence type="ECO:0000256" key="4">
    <source>
        <dbReference type="ARBA" id="ARBA00023125"/>
    </source>
</evidence>
<dbReference type="PANTHER" id="PTHR16223">
    <property type="entry name" value="TRANSCRIPTION FACTOR BHLH83-RELATED"/>
    <property type="match status" value="1"/>
</dbReference>
<evidence type="ECO:0000256" key="7">
    <source>
        <dbReference type="SAM" id="MobiDB-lite"/>
    </source>
</evidence>
<dbReference type="OrthoDB" id="2020857at2759"/>
<evidence type="ECO:0000259" key="8">
    <source>
        <dbReference type="PROSITE" id="PS50888"/>
    </source>
</evidence>
<evidence type="ECO:0000256" key="2">
    <source>
        <dbReference type="ARBA" id="ARBA00005510"/>
    </source>
</evidence>
<protein>
    <submittedName>
        <fullName evidence="9">Transcription factor bHLH66</fullName>
    </submittedName>
</protein>
<dbReference type="PANTHER" id="PTHR16223:SF268">
    <property type="entry name" value="SPERMATOGENESIS- AND OOGENESIS-SPECIFIC BASIC HELIX-LOOP-HELIX-CONTAINING PROTEIN 2"/>
    <property type="match status" value="1"/>
</dbReference>
<evidence type="ECO:0000256" key="6">
    <source>
        <dbReference type="ARBA" id="ARBA00023242"/>
    </source>
</evidence>
<dbReference type="InterPro" id="IPR036638">
    <property type="entry name" value="HLH_DNA-bd_sf"/>
</dbReference>
<keyword evidence="6" id="KW-0539">Nucleus</keyword>
<dbReference type="Proteomes" id="UP000036987">
    <property type="component" value="Unassembled WGS sequence"/>
</dbReference>
<sequence length="396" mass="40713">MQQPTSTEMQQRDHYEPFTTNDDFLDQMLANIPSWPDLSTSDGLKPPWDMPTQGGDDSVLLASRLRQHQISGGVGGGGDGGGPSKAVMGALQQVIMYADSTLGNGAPDSGDADASNAFKSPNLSGGGDSIYNGFGASLSRVPGQQPFQSHTQVGGGGVQSFVAQAGAGMGQSQSASAGSGGTAPPRQRVRARRGQATDPHSIAERLRRERIADRMKALQELVPNANKTDKASMLDEIIDYVKFLQLQVKVLSVSRLGGAAAVAPLVADMSSNGGGGGRSSATGGNENNTLAVTEHQVAKLMEEDMGSAMQYLQGKGLCLMPISLASAISTATGHPRTTTIAPQQHNNNADGPSSPNLSVLTAQSGMAGDGDGSRPAPAQGSGGKDNSKNIGSISNQ</sequence>
<dbReference type="STRING" id="29655.A0A0K9NZI2"/>
<evidence type="ECO:0000313" key="9">
    <source>
        <dbReference type="EMBL" id="KMZ62113.1"/>
    </source>
</evidence>
<dbReference type="AlphaFoldDB" id="A0A0K9NZI2"/>
<dbReference type="EMBL" id="LFYR01001410">
    <property type="protein sequence ID" value="KMZ62113.1"/>
    <property type="molecule type" value="Genomic_DNA"/>
</dbReference>
<dbReference type="InterPro" id="IPR011598">
    <property type="entry name" value="bHLH_dom"/>
</dbReference>
<reference evidence="10" key="1">
    <citation type="journal article" date="2016" name="Nature">
        <title>The genome of the seagrass Zostera marina reveals angiosperm adaptation to the sea.</title>
        <authorList>
            <person name="Olsen J.L."/>
            <person name="Rouze P."/>
            <person name="Verhelst B."/>
            <person name="Lin Y.-C."/>
            <person name="Bayer T."/>
            <person name="Collen J."/>
            <person name="Dattolo E."/>
            <person name="De Paoli E."/>
            <person name="Dittami S."/>
            <person name="Maumus F."/>
            <person name="Michel G."/>
            <person name="Kersting A."/>
            <person name="Lauritano C."/>
            <person name="Lohaus R."/>
            <person name="Toepel M."/>
            <person name="Tonon T."/>
            <person name="Vanneste K."/>
            <person name="Amirebrahimi M."/>
            <person name="Brakel J."/>
            <person name="Bostroem C."/>
            <person name="Chovatia M."/>
            <person name="Grimwood J."/>
            <person name="Jenkins J.W."/>
            <person name="Jueterbock A."/>
            <person name="Mraz A."/>
            <person name="Stam W.T."/>
            <person name="Tice H."/>
            <person name="Bornberg-Bauer E."/>
            <person name="Green P.J."/>
            <person name="Pearson G.A."/>
            <person name="Procaccini G."/>
            <person name="Duarte C.M."/>
            <person name="Schmutz J."/>
            <person name="Reusch T.B.H."/>
            <person name="Van de Peer Y."/>
        </authorList>
    </citation>
    <scope>NUCLEOTIDE SEQUENCE [LARGE SCALE GENOMIC DNA]</scope>
    <source>
        <strain evidence="10">cv. Finnish</strain>
    </source>
</reference>
<dbReference type="GO" id="GO:0005634">
    <property type="term" value="C:nucleus"/>
    <property type="evidence" value="ECO:0000318"/>
    <property type="project" value="GO_Central"/>
</dbReference>
<feature type="compositionally biased region" description="Polar residues" evidence="7">
    <location>
        <begin position="334"/>
        <end position="364"/>
    </location>
</feature>
<proteinExistence type="inferred from homology"/>
<organism evidence="9 10">
    <name type="scientific">Zostera marina</name>
    <name type="common">Eelgrass</name>
    <dbReference type="NCBI Taxonomy" id="29655"/>
    <lineage>
        <taxon>Eukaryota</taxon>
        <taxon>Viridiplantae</taxon>
        <taxon>Streptophyta</taxon>
        <taxon>Embryophyta</taxon>
        <taxon>Tracheophyta</taxon>
        <taxon>Spermatophyta</taxon>
        <taxon>Magnoliopsida</taxon>
        <taxon>Liliopsida</taxon>
        <taxon>Zosteraceae</taxon>
        <taxon>Zostera</taxon>
    </lineage>
</organism>
<dbReference type="PROSITE" id="PS50888">
    <property type="entry name" value="BHLH"/>
    <property type="match status" value="1"/>
</dbReference>
<dbReference type="GO" id="GO:0080147">
    <property type="term" value="P:root hair cell development"/>
    <property type="evidence" value="ECO:0007669"/>
    <property type="project" value="UniProtKB-ARBA"/>
</dbReference>
<dbReference type="FunFam" id="4.10.280.10:FF:000017">
    <property type="entry name" value="Transcription factor bHLH66"/>
    <property type="match status" value="1"/>
</dbReference>
<dbReference type="SMART" id="SM00353">
    <property type="entry name" value="HLH"/>
    <property type="match status" value="1"/>
</dbReference>
<dbReference type="Gene3D" id="4.10.280.10">
    <property type="entry name" value="Helix-loop-helix DNA-binding domain"/>
    <property type="match status" value="1"/>
</dbReference>
<evidence type="ECO:0000256" key="5">
    <source>
        <dbReference type="ARBA" id="ARBA00023163"/>
    </source>
</evidence>
<name>A0A0K9NZI2_ZOSMR</name>
<dbReference type="GO" id="GO:0046983">
    <property type="term" value="F:protein dimerization activity"/>
    <property type="evidence" value="ECO:0007669"/>
    <property type="project" value="InterPro"/>
</dbReference>
<dbReference type="GO" id="GO:0006357">
    <property type="term" value="P:regulation of transcription by RNA polymerase II"/>
    <property type="evidence" value="ECO:0000318"/>
    <property type="project" value="GO_Central"/>
</dbReference>
<keyword evidence="3" id="KW-0805">Transcription regulation</keyword>
<evidence type="ECO:0000313" key="10">
    <source>
        <dbReference type="Proteomes" id="UP000036987"/>
    </source>
</evidence>
<comment type="subcellular location">
    <subcellularLocation>
        <location evidence="1">Nucleus</location>
    </subcellularLocation>
</comment>
<keyword evidence="10" id="KW-1185">Reference proteome</keyword>
<dbReference type="SUPFAM" id="SSF47459">
    <property type="entry name" value="HLH, helix-loop-helix DNA-binding domain"/>
    <property type="match status" value="1"/>
</dbReference>
<dbReference type="GO" id="GO:0000981">
    <property type="term" value="F:DNA-binding transcription factor activity, RNA polymerase II-specific"/>
    <property type="evidence" value="ECO:0000318"/>
    <property type="project" value="GO_Central"/>
</dbReference>
<keyword evidence="4" id="KW-0238">DNA-binding</keyword>
<dbReference type="OMA" id="PENLHYP"/>
<feature type="region of interest" description="Disordered" evidence="7">
    <location>
        <begin position="334"/>
        <end position="396"/>
    </location>
</feature>
<comment type="caution">
    <text evidence="9">The sequence shown here is derived from an EMBL/GenBank/DDBJ whole genome shotgun (WGS) entry which is preliminary data.</text>
</comment>
<comment type="similarity">
    <text evidence="2">Belongs to the bHLH protein family.</text>
</comment>
<accession>A0A0K9NZI2</accession>
<gene>
    <name evidence="9" type="ORF">ZOSMA_48G00330</name>
</gene>